<accession>A0A6G8FLM5</accession>
<sequence>MRVLLTGGAGYIGSHTALVLLERGHEVVVLDDFSNSAWEAVRRVEELSGKDIPVIEVDLADSVAAKAALAGTEFEAVIHFAGLKAVGESVAQPSRYYRVNIDSTLALLDLMRERGVNKLVFSSSATVYGDPEYVPIDERHPVGLGITNPYGWTKFMNEQIIRDVQASWPELEAVLLRYFNPVGAHPSGRIGEDPTGIPNNLMPFISQVAVGVRESLSVFGDSYDTADGTGVRDYIHVMDLAEGHVAALERSAAGVVSYNLGSGTGSSVLEVVREFEAASQRQIPYVVVPPRAGDVAEMVANPEKANRELDWRTTRTLADACRDSWVWQSTNPAGYSV</sequence>
<dbReference type="InterPro" id="IPR016040">
    <property type="entry name" value="NAD(P)-bd_dom"/>
</dbReference>
<dbReference type="GO" id="GO:0003978">
    <property type="term" value="F:UDP-glucose 4-epimerase activity"/>
    <property type="evidence" value="ECO:0007669"/>
    <property type="project" value="UniProtKB-UniRule"/>
</dbReference>
<dbReference type="AlphaFoldDB" id="A0A6G8FLM5"/>
<evidence type="ECO:0000259" key="9">
    <source>
        <dbReference type="Pfam" id="PF16363"/>
    </source>
</evidence>
<organism evidence="10 11">
    <name type="scientific">Leucobacter insecticola</name>
    <dbReference type="NCBI Taxonomy" id="2714934"/>
    <lineage>
        <taxon>Bacteria</taxon>
        <taxon>Bacillati</taxon>
        <taxon>Actinomycetota</taxon>
        <taxon>Actinomycetes</taxon>
        <taxon>Micrococcales</taxon>
        <taxon>Microbacteriaceae</taxon>
        <taxon>Leucobacter</taxon>
    </lineage>
</organism>
<evidence type="ECO:0000256" key="8">
    <source>
        <dbReference type="RuleBase" id="RU366046"/>
    </source>
</evidence>
<dbReference type="FunFam" id="3.90.25.10:FF:000028">
    <property type="entry name" value="UDP-glucose 4-epimerase GalE"/>
    <property type="match status" value="1"/>
</dbReference>
<dbReference type="PANTHER" id="PTHR43725">
    <property type="entry name" value="UDP-GLUCOSE 4-EPIMERASE"/>
    <property type="match status" value="1"/>
</dbReference>
<feature type="domain" description="NAD(P)-binding" evidence="9">
    <location>
        <begin position="4"/>
        <end position="323"/>
    </location>
</feature>
<dbReference type="InterPro" id="IPR005886">
    <property type="entry name" value="UDP_G4E"/>
</dbReference>
<comment type="cofactor">
    <cofactor evidence="2 8">
        <name>NAD(+)</name>
        <dbReference type="ChEBI" id="CHEBI:57540"/>
    </cofactor>
</comment>
<dbReference type="EC" id="5.1.3.2" evidence="4 8"/>
<protein>
    <recommendedName>
        <fullName evidence="5 8">UDP-glucose 4-epimerase</fullName>
        <ecNumber evidence="4 8">5.1.3.2</ecNumber>
    </recommendedName>
</protein>
<dbReference type="GO" id="GO:0005829">
    <property type="term" value="C:cytosol"/>
    <property type="evidence" value="ECO:0007669"/>
    <property type="project" value="TreeGrafter"/>
</dbReference>
<evidence type="ECO:0000313" key="11">
    <source>
        <dbReference type="Proteomes" id="UP000501387"/>
    </source>
</evidence>
<evidence type="ECO:0000256" key="5">
    <source>
        <dbReference type="ARBA" id="ARBA00018569"/>
    </source>
</evidence>
<keyword evidence="11" id="KW-1185">Reference proteome</keyword>
<dbReference type="KEGG" id="lins:G7067_04555"/>
<evidence type="ECO:0000256" key="3">
    <source>
        <dbReference type="ARBA" id="ARBA00007637"/>
    </source>
</evidence>
<name>A0A6G8FLM5_9MICO</name>
<dbReference type="RefSeq" id="WP_166325782.1">
    <property type="nucleotide sequence ID" value="NZ_CP049934.1"/>
</dbReference>
<evidence type="ECO:0000313" key="10">
    <source>
        <dbReference type="EMBL" id="QIM17326.1"/>
    </source>
</evidence>
<dbReference type="CDD" id="cd05247">
    <property type="entry name" value="UDP_G4E_1_SDR_e"/>
    <property type="match status" value="1"/>
</dbReference>
<keyword evidence="6 8" id="KW-0520">NAD</keyword>
<dbReference type="Proteomes" id="UP000501387">
    <property type="component" value="Chromosome"/>
</dbReference>
<comment type="subunit">
    <text evidence="8">Homodimer.</text>
</comment>
<evidence type="ECO:0000256" key="7">
    <source>
        <dbReference type="ARBA" id="ARBA00023235"/>
    </source>
</evidence>
<dbReference type="Gene3D" id="3.40.50.720">
    <property type="entry name" value="NAD(P)-binding Rossmann-like Domain"/>
    <property type="match status" value="1"/>
</dbReference>
<evidence type="ECO:0000256" key="2">
    <source>
        <dbReference type="ARBA" id="ARBA00001911"/>
    </source>
</evidence>
<evidence type="ECO:0000256" key="4">
    <source>
        <dbReference type="ARBA" id="ARBA00013189"/>
    </source>
</evidence>
<dbReference type="Gene3D" id="3.90.25.10">
    <property type="entry name" value="UDP-galactose 4-epimerase, domain 1"/>
    <property type="match status" value="1"/>
</dbReference>
<reference evidence="10 11" key="1">
    <citation type="submission" date="2020-03" db="EMBL/GenBank/DDBJ databases">
        <title>Leucobacter sp. nov., isolated from beetles.</title>
        <authorList>
            <person name="Hyun D.-W."/>
            <person name="Bae J.-W."/>
        </authorList>
    </citation>
    <scope>NUCLEOTIDE SEQUENCE [LARGE SCALE GENOMIC DNA]</scope>
    <source>
        <strain evidence="10 11">HDW9B</strain>
    </source>
</reference>
<dbReference type="PANTHER" id="PTHR43725:SF47">
    <property type="entry name" value="UDP-GLUCOSE 4-EPIMERASE"/>
    <property type="match status" value="1"/>
</dbReference>
<evidence type="ECO:0000256" key="1">
    <source>
        <dbReference type="ARBA" id="ARBA00000083"/>
    </source>
</evidence>
<evidence type="ECO:0000256" key="6">
    <source>
        <dbReference type="ARBA" id="ARBA00023027"/>
    </source>
</evidence>
<dbReference type="GO" id="GO:0033499">
    <property type="term" value="P:galactose catabolic process via UDP-galactose, Leloir pathway"/>
    <property type="evidence" value="ECO:0007669"/>
    <property type="project" value="TreeGrafter"/>
</dbReference>
<dbReference type="NCBIfam" id="TIGR01179">
    <property type="entry name" value="galE"/>
    <property type="match status" value="1"/>
</dbReference>
<dbReference type="UniPathway" id="UPA00214"/>
<keyword evidence="7 8" id="KW-0413">Isomerase</keyword>
<dbReference type="Pfam" id="PF16363">
    <property type="entry name" value="GDP_Man_Dehyd"/>
    <property type="match status" value="1"/>
</dbReference>
<keyword evidence="8" id="KW-0119">Carbohydrate metabolism</keyword>
<dbReference type="NCBIfam" id="NF007956">
    <property type="entry name" value="PRK10675.1"/>
    <property type="match status" value="1"/>
</dbReference>
<comment type="catalytic activity">
    <reaction evidence="1 8">
        <text>UDP-alpha-D-glucose = UDP-alpha-D-galactose</text>
        <dbReference type="Rhea" id="RHEA:22168"/>
        <dbReference type="ChEBI" id="CHEBI:58885"/>
        <dbReference type="ChEBI" id="CHEBI:66914"/>
        <dbReference type="EC" id="5.1.3.2"/>
    </reaction>
</comment>
<comment type="similarity">
    <text evidence="3 8">Belongs to the NAD(P)-dependent epimerase/dehydratase family.</text>
</comment>
<dbReference type="EMBL" id="CP049934">
    <property type="protein sequence ID" value="QIM17326.1"/>
    <property type="molecule type" value="Genomic_DNA"/>
</dbReference>
<dbReference type="SUPFAM" id="SSF51735">
    <property type="entry name" value="NAD(P)-binding Rossmann-fold domains"/>
    <property type="match status" value="1"/>
</dbReference>
<gene>
    <name evidence="10" type="primary">galE</name>
    <name evidence="10" type="ORF">G7067_04555</name>
</gene>
<proteinExistence type="inferred from homology"/>
<comment type="pathway">
    <text evidence="8">Carbohydrate metabolism; galactose metabolism.</text>
</comment>
<dbReference type="InterPro" id="IPR036291">
    <property type="entry name" value="NAD(P)-bd_dom_sf"/>
</dbReference>